<dbReference type="GO" id="GO:0005886">
    <property type="term" value="C:plasma membrane"/>
    <property type="evidence" value="ECO:0007669"/>
    <property type="project" value="UniProtKB-SubCell"/>
</dbReference>
<dbReference type="InterPro" id="IPR017452">
    <property type="entry name" value="GPCR_Rhodpsn_7TM"/>
</dbReference>
<evidence type="ECO:0000256" key="5">
    <source>
        <dbReference type="ARBA" id="ARBA00023040"/>
    </source>
</evidence>
<dbReference type="GO" id="GO:0004989">
    <property type="term" value="F:octopamine receptor activity"/>
    <property type="evidence" value="ECO:0007669"/>
    <property type="project" value="InterPro"/>
</dbReference>
<keyword evidence="5 10" id="KW-0297">G-protein coupled receptor</keyword>
<evidence type="ECO:0000256" key="9">
    <source>
        <dbReference type="ARBA" id="ARBA00023224"/>
    </source>
</evidence>
<dbReference type="AlphaFoldDB" id="A0A0K0PUV5"/>
<feature type="region of interest" description="Disordered" evidence="11">
    <location>
        <begin position="273"/>
        <end position="327"/>
    </location>
</feature>
<feature type="transmembrane region" description="Helical" evidence="12">
    <location>
        <begin position="122"/>
        <end position="152"/>
    </location>
</feature>
<feature type="compositionally biased region" description="Polar residues" evidence="11">
    <location>
        <begin position="273"/>
        <end position="288"/>
    </location>
</feature>
<protein>
    <submittedName>
        <fullName evidence="14">Orphan G-protein coupled receptor 48</fullName>
    </submittedName>
</protein>
<accession>A0A0K0PUV5</accession>
<feature type="transmembrane region" description="Helical" evidence="12">
    <location>
        <begin position="354"/>
        <end position="376"/>
    </location>
</feature>
<evidence type="ECO:0000256" key="1">
    <source>
        <dbReference type="ARBA" id="ARBA00004651"/>
    </source>
</evidence>
<evidence type="ECO:0000256" key="6">
    <source>
        <dbReference type="ARBA" id="ARBA00023136"/>
    </source>
</evidence>
<keyword evidence="6 12" id="KW-0472">Membrane</keyword>
<feature type="domain" description="G-protein coupled receptors family 1 profile" evidence="13">
    <location>
        <begin position="73"/>
        <end position="407"/>
    </location>
</feature>
<proteinExistence type="evidence at transcript level"/>
<feature type="transmembrane region" description="Helical" evidence="12">
    <location>
        <begin position="228"/>
        <end position="246"/>
    </location>
</feature>
<dbReference type="PROSITE" id="PS00237">
    <property type="entry name" value="G_PROTEIN_RECEP_F1_1"/>
    <property type="match status" value="1"/>
</dbReference>
<dbReference type="PANTHER" id="PTHR24248:SF174">
    <property type="entry name" value="TYRAMINE_OCTOPAMINE RECEPTOR"/>
    <property type="match status" value="1"/>
</dbReference>
<feature type="transmembrane region" description="Helical" evidence="12">
    <location>
        <begin position="56"/>
        <end position="78"/>
    </location>
</feature>
<feature type="compositionally biased region" description="Basic and acidic residues" evidence="11">
    <location>
        <begin position="317"/>
        <end position="327"/>
    </location>
</feature>
<sequence length="428" mass="47212">MNGSVTSSHSEVTSSVLVTSSVRFVSGMTDIVTFTSNVSVTSQSQKPPSDMPAAEAIMFIISTAACICATIIGNILVIMSVFTYKPLKNVANFFIVSLAVADLAVAILVMPFNVANFVIGHWVFGVIFCNMWLTFDILTCTASILNLCAIAMDRYFAIHDPINYAQKRTSKRVVVSIIVVWGASAVISIPPLIGWNNSSGKGLYDDQTGICQLTDAKGFVLYSSAGSFYIPLFIMSFVYINIFIATRRRLRQRAQAAAAAKLASVTGRTCNHNDGNENVITETSSTDSPVAEGGGLKPSTLTKDGGSTNNLSSAKTPLKDGRKEEKQNDTVHKFYEDKQRISLSRERRAARTMAVIMAVFVICWLPFFLMYVIFPFCQSCAENTDHRIVNFIVWLGYINSCLNPIIYTIFNIDFRRAFSRLLQGKWRT</sequence>
<keyword evidence="2" id="KW-1003">Cell membrane</keyword>
<keyword evidence="7 10" id="KW-0675">Receptor</keyword>
<organism evidence="14">
    <name type="scientific">Platynereis dumerilii</name>
    <name type="common">Dumeril's clam worm</name>
    <dbReference type="NCBI Taxonomy" id="6359"/>
    <lineage>
        <taxon>Eukaryota</taxon>
        <taxon>Metazoa</taxon>
        <taxon>Spiralia</taxon>
        <taxon>Lophotrochozoa</taxon>
        <taxon>Annelida</taxon>
        <taxon>Polychaeta</taxon>
        <taxon>Errantia</taxon>
        <taxon>Phyllodocida</taxon>
        <taxon>Nereididae</taxon>
        <taxon>Platynereis</taxon>
    </lineage>
</organism>
<evidence type="ECO:0000256" key="3">
    <source>
        <dbReference type="ARBA" id="ARBA00022692"/>
    </source>
</evidence>
<dbReference type="Pfam" id="PF00001">
    <property type="entry name" value="7tm_1"/>
    <property type="match status" value="1"/>
</dbReference>
<dbReference type="CDD" id="cd15060">
    <property type="entry name" value="7tmA_tyramine_octopamine_R-like"/>
    <property type="match status" value="1"/>
</dbReference>
<dbReference type="EMBL" id="KP293998">
    <property type="protein sequence ID" value="AKQ63052.1"/>
    <property type="molecule type" value="mRNA"/>
</dbReference>
<keyword evidence="4 12" id="KW-1133">Transmembrane helix</keyword>
<comment type="subcellular location">
    <subcellularLocation>
        <location evidence="1">Cell membrane</location>
        <topology evidence="1">Multi-pass membrane protein</topology>
    </subcellularLocation>
</comment>
<evidence type="ECO:0000256" key="8">
    <source>
        <dbReference type="ARBA" id="ARBA00023180"/>
    </source>
</evidence>
<feature type="transmembrane region" description="Helical" evidence="12">
    <location>
        <begin position="173"/>
        <end position="193"/>
    </location>
</feature>
<name>A0A0K0PUV5_PLADU</name>
<keyword evidence="8" id="KW-0325">Glycoprotein</keyword>
<dbReference type="FunFam" id="1.20.1070.10:FF:000248">
    <property type="entry name" value="5-hydroxytryptamine receptor 1A-beta"/>
    <property type="match status" value="1"/>
</dbReference>
<dbReference type="SUPFAM" id="SSF81321">
    <property type="entry name" value="Family A G protein-coupled receptor-like"/>
    <property type="match status" value="1"/>
</dbReference>
<evidence type="ECO:0000313" key="14">
    <source>
        <dbReference type="EMBL" id="AKQ63052.1"/>
    </source>
</evidence>
<dbReference type="Gene3D" id="1.20.1070.10">
    <property type="entry name" value="Rhodopsin 7-helix transmembrane proteins"/>
    <property type="match status" value="1"/>
</dbReference>
<comment type="similarity">
    <text evidence="10">Belongs to the G-protein coupled receptor 1 family.</text>
</comment>
<feature type="compositionally biased region" description="Polar residues" evidence="11">
    <location>
        <begin position="299"/>
        <end position="315"/>
    </location>
</feature>
<evidence type="ECO:0000259" key="13">
    <source>
        <dbReference type="PROSITE" id="PS50262"/>
    </source>
</evidence>
<evidence type="ECO:0000256" key="10">
    <source>
        <dbReference type="RuleBase" id="RU000688"/>
    </source>
</evidence>
<evidence type="ECO:0000256" key="12">
    <source>
        <dbReference type="SAM" id="Phobius"/>
    </source>
</evidence>
<dbReference type="PRINTS" id="PR00237">
    <property type="entry name" value="GPCRRHODOPSN"/>
</dbReference>
<evidence type="ECO:0000256" key="2">
    <source>
        <dbReference type="ARBA" id="ARBA00022475"/>
    </source>
</evidence>
<reference evidence="14" key="1">
    <citation type="journal article" date="2015" name="Cell Rep.">
        <title>Large-Scale Combinatorial Deorphanization of Platynereis Neuropeptide GPCRs.</title>
        <authorList>
            <person name="Bauknecht P.M."/>
            <person name="Jekely G."/>
        </authorList>
    </citation>
    <scope>NUCLEOTIDE SEQUENCE</scope>
</reference>
<keyword evidence="3 10" id="KW-0812">Transmembrane</keyword>
<dbReference type="InterPro" id="IPR000276">
    <property type="entry name" value="GPCR_Rhodpsn"/>
</dbReference>
<dbReference type="SMART" id="SM01381">
    <property type="entry name" value="7TM_GPCR_Srsx"/>
    <property type="match status" value="1"/>
</dbReference>
<evidence type="ECO:0000256" key="11">
    <source>
        <dbReference type="SAM" id="MobiDB-lite"/>
    </source>
</evidence>
<evidence type="ECO:0000256" key="7">
    <source>
        <dbReference type="ARBA" id="ARBA00023170"/>
    </source>
</evidence>
<dbReference type="InterPro" id="IPR002002">
    <property type="entry name" value="Octopmn_rcpt"/>
</dbReference>
<keyword evidence="9 10" id="KW-0807">Transducer</keyword>
<feature type="transmembrane region" description="Helical" evidence="12">
    <location>
        <begin position="388"/>
        <end position="410"/>
    </location>
</feature>
<feature type="transmembrane region" description="Helical" evidence="12">
    <location>
        <begin position="90"/>
        <end position="110"/>
    </location>
</feature>
<evidence type="ECO:0000256" key="4">
    <source>
        <dbReference type="ARBA" id="ARBA00022989"/>
    </source>
</evidence>
<dbReference type="PROSITE" id="PS50262">
    <property type="entry name" value="G_PROTEIN_RECEP_F1_2"/>
    <property type="match status" value="1"/>
</dbReference>
<dbReference type="PRINTS" id="PR00664">
    <property type="entry name" value="OCTOPAMINER"/>
</dbReference>
<dbReference type="PANTHER" id="PTHR24248">
    <property type="entry name" value="ADRENERGIC RECEPTOR-RELATED G-PROTEIN COUPLED RECEPTOR"/>
    <property type="match status" value="1"/>
</dbReference>